<keyword evidence="1" id="KW-0812">Transmembrane</keyword>
<dbReference type="Proteomes" id="UP001166304">
    <property type="component" value="Unassembled WGS sequence"/>
</dbReference>
<dbReference type="PANTHER" id="PTHR31272:SF9">
    <property type="entry name" value="BLL1027 PROTEIN"/>
    <property type="match status" value="1"/>
</dbReference>
<dbReference type="AlphaFoldDB" id="A0AA41KH52"/>
<feature type="transmembrane region" description="Helical" evidence="1">
    <location>
        <begin position="160"/>
        <end position="183"/>
    </location>
</feature>
<gene>
    <name evidence="2" type="ORF">KTS37_06190</name>
</gene>
<proteinExistence type="predicted"/>
<reference evidence="2" key="1">
    <citation type="submission" date="2021-06" db="EMBL/GenBank/DDBJ databases">
        <title>New haloarchaea isolates fom saline soil.</title>
        <authorList>
            <person name="Duran-Viseras A."/>
            <person name="Sanchez-Porro C.S."/>
            <person name="Ventosa A."/>
        </authorList>
    </citation>
    <scope>NUCLEOTIDE SEQUENCE</scope>
    <source>
        <strain evidence="2">JCM 18369</strain>
    </source>
</reference>
<organism evidence="2 3">
    <name type="scientific">Haloarcula salina</name>
    <dbReference type="NCBI Taxonomy" id="1429914"/>
    <lineage>
        <taxon>Archaea</taxon>
        <taxon>Methanobacteriati</taxon>
        <taxon>Methanobacteriota</taxon>
        <taxon>Stenosarchaea group</taxon>
        <taxon>Halobacteria</taxon>
        <taxon>Halobacteriales</taxon>
        <taxon>Haloarculaceae</taxon>
        <taxon>Haloarcula</taxon>
    </lineage>
</organism>
<name>A0AA41KH52_9EURY</name>
<dbReference type="RefSeq" id="WP_162412593.1">
    <property type="nucleotide sequence ID" value="NZ_JAHQXE010000002.1"/>
</dbReference>
<accession>A0AA41KH52</accession>
<feature type="transmembrane region" description="Helical" evidence="1">
    <location>
        <begin position="52"/>
        <end position="77"/>
    </location>
</feature>
<evidence type="ECO:0000256" key="1">
    <source>
        <dbReference type="SAM" id="Phobius"/>
    </source>
</evidence>
<sequence>MTSPQVYGAASLALGTGVATFFSPCAYALLPGYVGYYLSGTDDSDDAPIRGAAIRGFAAFLGVALVFGALSLLVVAVGRSIRPILTLLEPVVGVALVAFGVAVVLGKGAGWHVALPERRLSVAGFVLFGAGYAVAAAGCVAPLFLAIVVKAVTFSPGDALLVMGAYTLGFGTLLLGATVAIAVGRRELFDLLGRHQRLLNTVAGVALVLAGVWQLLTTL</sequence>
<feature type="transmembrane region" description="Helical" evidence="1">
    <location>
        <begin position="125"/>
        <end position="148"/>
    </location>
</feature>
<feature type="transmembrane region" description="Helical" evidence="1">
    <location>
        <begin position="198"/>
        <end position="216"/>
    </location>
</feature>
<protein>
    <submittedName>
        <fullName evidence="2">Cytochrome C biosynthesis protein</fullName>
    </submittedName>
</protein>
<dbReference type="EMBL" id="JAHQXE010000002">
    <property type="protein sequence ID" value="MBV0901376.1"/>
    <property type="molecule type" value="Genomic_DNA"/>
</dbReference>
<evidence type="ECO:0000313" key="2">
    <source>
        <dbReference type="EMBL" id="MBV0901376.1"/>
    </source>
</evidence>
<evidence type="ECO:0000313" key="3">
    <source>
        <dbReference type="Proteomes" id="UP001166304"/>
    </source>
</evidence>
<dbReference type="PANTHER" id="PTHR31272">
    <property type="entry name" value="CYTOCHROME C-TYPE BIOGENESIS PROTEIN HI_1454-RELATED"/>
    <property type="match status" value="1"/>
</dbReference>
<keyword evidence="3" id="KW-1185">Reference proteome</keyword>
<keyword evidence="1" id="KW-1133">Transmembrane helix</keyword>
<feature type="transmembrane region" description="Helical" evidence="1">
    <location>
        <begin position="84"/>
        <end position="105"/>
    </location>
</feature>
<dbReference type="InterPro" id="IPR051790">
    <property type="entry name" value="Cytochrome_c-biogenesis_DsbD"/>
</dbReference>
<keyword evidence="1" id="KW-0472">Membrane</keyword>
<comment type="caution">
    <text evidence="2">The sequence shown here is derived from an EMBL/GenBank/DDBJ whole genome shotgun (WGS) entry which is preliminary data.</text>
</comment>